<dbReference type="NCBIfam" id="TIGR00229">
    <property type="entry name" value="sensory_box"/>
    <property type="match status" value="1"/>
</dbReference>
<proteinExistence type="predicted"/>
<gene>
    <name evidence="2" type="ORF">WT56_34275</name>
</gene>
<dbReference type="CDD" id="cd00130">
    <property type="entry name" value="PAS"/>
    <property type="match status" value="1"/>
</dbReference>
<dbReference type="AlphaFoldDB" id="A0A132EM21"/>
<sequence length="315" mass="34503">MNGKRAAFQELDDYLGTSSPVWKFSGAGDELVLSREGGPNEPNLRVRLSARQAEEIRRLTGVTTVLIHEVKIFGKPVELHLVGKKINGAEWAGVAAVLRDSESVAKNSMQALAFAEQVVSEVNSIVVVLDRAGTIHRFNRMAEEYTGYKEENVIGENAQELFMSPDEGRSSRSNIALFFEQGRPYDVERVIETREGSRPFLFRNRFITAEQSAEPGFIVCSGVELAGAASGEITARRGDEPPSLSESYALDVLHRIMDWASMVDGARALLAGLDDGSIDPRSLAHAKRIVASAVRDAYGLYEDIDARLSSSARQS</sequence>
<reference evidence="2 3" key="1">
    <citation type="submission" date="2015-11" db="EMBL/GenBank/DDBJ databases">
        <title>Expanding the genomic diversity of Burkholderia species for the development of highly accurate diagnostics.</title>
        <authorList>
            <person name="Sahl J."/>
            <person name="Keim P."/>
            <person name="Wagner D."/>
        </authorList>
    </citation>
    <scope>NUCLEOTIDE SEQUENCE [LARGE SCALE GENOMIC DNA]</scope>
    <source>
        <strain evidence="2 3">MSMB368WGS</strain>
    </source>
</reference>
<dbReference type="Pfam" id="PF13426">
    <property type="entry name" value="PAS_9"/>
    <property type="match status" value="1"/>
</dbReference>
<dbReference type="OrthoDB" id="9066782at2"/>
<dbReference type="InterPro" id="IPR000014">
    <property type="entry name" value="PAS"/>
</dbReference>
<keyword evidence="2" id="KW-0808">Transferase</keyword>
<feature type="domain" description="PAS" evidence="1">
    <location>
        <begin position="111"/>
        <end position="182"/>
    </location>
</feature>
<dbReference type="InterPro" id="IPR035965">
    <property type="entry name" value="PAS-like_dom_sf"/>
</dbReference>
<evidence type="ECO:0000313" key="3">
    <source>
        <dbReference type="Proteomes" id="UP000062912"/>
    </source>
</evidence>
<accession>A0A132EM21</accession>
<comment type="caution">
    <text evidence="2">The sequence shown here is derived from an EMBL/GenBank/DDBJ whole genome shotgun (WGS) entry which is preliminary data.</text>
</comment>
<keyword evidence="2" id="KW-0418">Kinase</keyword>
<organism evidence="2 3">
    <name type="scientific">Burkholderia pseudomultivorans</name>
    <dbReference type="NCBI Taxonomy" id="1207504"/>
    <lineage>
        <taxon>Bacteria</taxon>
        <taxon>Pseudomonadati</taxon>
        <taxon>Pseudomonadota</taxon>
        <taxon>Betaproteobacteria</taxon>
        <taxon>Burkholderiales</taxon>
        <taxon>Burkholderiaceae</taxon>
        <taxon>Burkholderia</taxon>
        <taxon>Burkholderia cepacia complex</taxon>
    </lineage>
</organism>
<evidence type="ECO:0000259" key="1">
    <source>
        <dbReference type="PROSITE" id="PS50112"/>
    </source>
</evidence>
<dbReference type="RefSeq" id="WP_060239178.1">
    <property type="nucleotide sequence ID" value="NZ_LPJR01000002.1"/>
</dbReference>
<dbReference type="EMBL" id="LPJR01000002">
    <property type="protein sequence ID" value="KWF37408.1"/>
    <property type="molecule type" value="Genomic_DNA"/>
</dbReference>
<dbReference type="SMART" id="SM00091">
    <property type="entry name" value="PAS"/>
    <property type="match status" value="1"/>
</dbReference>
<protein>
    <submittedName>
        <fullName evidence="2">Histidine kinase</fullName>
    </submittedName>
</protein>
<dbReference type="SUPFAM" id="SSF55785">
    <property type="entry name" value="PYP-like sensor domain (PAS domain)"/>
    <property type="match status" value="1"/>
</dbReference>
<name>A0A132EM21_9BURK</name>
<dbReference type="PROSITE" id="PS50112">
    <property type="entry name" value="PAS"/>
    <property type="match status" value="1"/>
</dbReference>
<dbReference type="Gene3D" id="3.30.450.20">
    <property type="entry name" value="PAS domain"/>
    <property type="match status" value="1"/>
</dbReference>
<dbReference type="GO" id="GO:0016301">
    <property type="term" value="F:kinase activity"/>
    <property type="evidence" value="ECO:0007669"/>
    <property type="project" value="UniProtKB-KW"/>
</dbReference>
<dbReference type="Proteomes" id="UP000062912">
    <property type="component" value="Unassembled WGS sequence"/>
</dbReference>
<evidence type="ECO:0000313" key="2">
    <source>
        <dbReference type="EMBL" id="KWF37408.1"/>
    </source>
</evidence>